<evidence type="ECO:0000313" key="7">
    <source>
        <dbReference type="Proteomes" id="UP000237105"/>
    </source>
</evidence>
<dbReference type="OrthoDB" id="10262656at2759"/>
<keyword evidence="4" id="KW-1133">Transmembrane helix</keyword>
<keyword evidence="5" id="KW-0472">Membrane</keyword>
<evidence type="ECO:0000313" key="6">
    <source>
        <dbReference type="EMBL" id="PON52411.1"/>
    </source>
</evidence>
<dbReference type="EMBL" id="JXTB01000219">
    <property type="protein sequence ID" value="PON52411.1"/>
    <property type="molecule type" value="Genomic_DNA"/>
</dbReference>
<evidence type="ECO:0000256" key="1">
    <source>
        <dbReference type="ARBA" id="ARBA00004141"/>
    </source>
</evidence>
<name>A0A2P5BUF2_PARAD</name>
<protein>
    <submittedName>
        <fullName evidence="6">Uncharacterized protein</fullName>
    </submittedName>
</protein>
<dbReference type="PANTHER" id="PTHR23504:SF15">
    <property type="entry name" value="MAJOR FACILITATOR SUPERFAMILY (MFS) PROFILE DOMAIN-CONTAINING PROTEIN"/>
    <property type="match status" value="1"/>
</dbReference>
<sequence>MDGFMKHFTFILKMLERTRELLIRLMPTNMGLICQQHCKNLRKCPTSRQSLLKNWPLISCIIVNCVFQLRDMAYAEIFPLWAANHKKYGGLDYSSADIGKVLTISST</sequence>
<reference evidence="7" key="1">
    <citation type="submission" date="2016-06" db="EMBL/GenBank/DDBJ databases">
        <title>Parallel loss of symbiosis genes in relatives of nitrogen-fixing non-legume Parasponia.</title>
        <authorList>
            <person name="Van Velzen R."/>
            <person name="Holmer R."/>
            <person name="Bu F."/>
            <person name="Rutten L."/>
            <person name="Van Zeijl A."/>
            <person name="Liu W."/>
            <person name="Santuari L."/>
            <person name="Cao Q."/>
            <person name="Sharma T."/>
            <person name="Shen D."/>
            <person name="Roswanjaya Y."/>
            <person name="Wardhani T."/>
            <person name="Kalhor M.S."/>
            <person name="Jansen J."/>
            <person name="Van den Hoogen J."/>
            <person name="Gungor B."/>
            <person name="Hartog M."/>
            <person name="Hontelez J."/>
            <person name="Verver J."/>
            <person name="Yang W.-C."/>
            <person name="Schijlen E."/>
            <person name="Repin R."/>
            <person name="Schilthuizen M."/>
            <person name="Schranz E."/>
            <person name="Heidstra R."/>
            <person name="Miyata K."/>
            <person name="Fedorova E."/>
            <person name="Kohlen W."/>
            <person name="Bisseling T."/>
            <person name="Smit S."/>
            <person name="Geurts R."/>
        </authorList>
    </citation>
    <scope>NUCLEOTIDE SEQUENCE [LARGE SCALE GENOMIC DNA]</scope>
    <source>
        <strain evidence="7">cv. WU1-14</strain>
    </source>
</reference>
<comment type="subcellular location">
    <subcellularLocation>
        <location evidence="1">Membrane</location>
        <topology evidence="1">Multi-pass membrane protein</topology>
    </subcellularLocation>
</comment>
<dbReference type="Proteomes" id="UP000237105">
    <property type="component" value="Unassembled WGS sequence"/>
</dbReference>
<organism evidence="6 7">
    <name type="scientific">Parasponia andersonii</name>
    <name type="common">Sponia andersonii</name>
    <dbReference type="NCBI Taxonomy" id="3476"/>
    <lineage>
        <taxon>Eukaryota</taxon>
        <taxon>Viridiplantae</taxon>
        <taxon>Streptophyta</taxon>
        <taxon>Embryophyta</taxon>
        <taxon>Tracheophyta</taxon>
        <taxon>Spermatophyta</taxon>
        <taxon>Magnoliopsida</taxon>
        <taxon>eudicotyledons</taxon>
        <taxon>Gunneridae</taxon>
        <taxon>Pentapetalae</taxon>
        <taxon>rosids</taxon>
        <taxon>fabids</taxon>
        <taxon>Rosales</taxon>
        <taxon>Cannabaceae</taxon>
        <taxon>Parasponia</taxon>
    </lineage>
</organism>
<keyword evidence="3" id="KW-0812">Transmembrane</keyword>
<proteinExistence type="predicted"/>
<keyword evidence="2" id="KW-0813">Transport</keyword>
<dbReference type="PANTHER" id="PTHR23504">
    <property type="entry name" value="MAJOR FACILITATOR SUPERFAMILY DOMAIN-CONTAINING PROTEIN 10"/>
    <property type="match status" value="1"/>
</dbReference>
<dbReference type="STRING" id="3476.A0A2P5BUF2"/>
<evidence type="ECO:0000256" key="3">
    <source>
        <dbReference type="ARBA" id="ARBA00022692"/>
    </source>
</evidence>
<gene>
    <name evidence="6" type="ORF">PanWU01x14_209350</name>
</gene>
<dbReference type="AlphaFoldDB" id="A0A2P5BUF2"/>
<evidence type="ECO:0000256" key="5">
    <source>
        <dbReference type="ARBA" id="ARBA00023136"/>
    </source>
</evidence>
<keyword evidence="7" id="KW-1185">Reference proteome</keyword>
<evidence type="ECO:0000256" key="4">
    <source>
        <dbReference type="ARBA" id="ARBA00022989"/>
    </source>
</evidence>
<comment type="caution">
    <text evidence="6">The sequence shown here is derived from an EMBL/GenBank/DDBJ whole genome shotgun (WGS) entry which is preliminary data.</text>
</comment>
<evidence type="ECO:0000256" key="2">
    <source>
        <dbReference type="ARBA" id="ARBA00022448"/>
    </source>
</evidence>
<dbReference type="GO" id="GO:0016020">
    <property type="term" value="C:membrane"/>
    <property type="evidence" value="ECO:0007669"/>
    <property type="project" value="UniProtKB-SubCell"/>
</dbReference>
<accession>A0A2P5BUF2</accession>